<name>S4XKE4_SORCE</name>
<dbReference type="InterPro" id="IPR050123">
    <property type="entry name" value="Prok_molybdopt-oxidoreductase"/>
</dbReference>
<proteinExistence type="inferred from homology"/>
<dbReference type="Proteomes" id="UP000014803">
    <property type="component" value="Chromosome"/>
</dbReference>
<dbReference type="OrthoDB" id="9757870at2"/>
<dbReference type="Pfam" id="PF00384">
    <property type="entry name" value="Molybdopterin"/>
    <property type="match status" value="1"/>
</dbReference>
<dbReference type="InterPro" id="IPR009010">
    <property type="entry name" value="Asp_de-COase-like_dom_sf"/>
</dbReference>
<dbReference type="GO" id="GO:0008863">
    <property type="term" value="F:formate dehydrogenase (NAD+) activity"/>
    <property type="evidence" value="ECO:0007669"/>
    <property type="project" value="InterPro"/>
</dbReference>
<accession>S4XKE4</accession>
<dbReference type="AlphaFoldDB" id="S4XKE4"/>
<evidence type="ECO:0000256" key="9">
    <source>
        <dbReference type="ARBA" id="ARBA00023014"/>
    </source>
</evidence>
<comment type="cofactor">
    <cofactor evidence="2">
        <name>[4Fe-4S] cluster</name>
        <dbReference type="ChEBI" id="CHEBI:49883"/>
    </cofactor>
</comment>
<feature type="compositionally biased region" description="Basic and acidic residues" evidence="10">
    <location>
        <begin position="1"/>
        <end position="11"/>
    </location>
</feature>
<dbReference type="GO" id="GO:0043546">
    <property type="term" value="F:molybdopterin cofactor binding"/>
    <property type="evidence" value="ECO:0007669"/>
    <property type="project" value="InterPro"/>
</dbReference>
<dbReference type="InterPro" id="IPR006657">
    <property type="entry name" value="MoPterin_dinucl-bd_dom"/>
</dbReference>
<dbReference type="PATRIC" id="fig|1254432.3.peg.11693"/>
<evidence type="ECO:0000259" key="12">
    <source>
        <dbReference type="Pfam" id="PF01568"/>
    </source>
</evidence>
<comment type="similarity">
    <text evidence="3">Belongs to the prokaryotic molybdopterin-containing oxidoreductase family.</text>
</comment>
<evidence type="ECO:0000256" key="2">
    <source>
        <dbReference type="ARBA" id="ARBA00001966"/>
    </source>
</evidence>
<evidence type="ECO:0000313" key="13">
    <source>
        <dbReference type="EMBL" id="AGP33009.1"/>
    </source>
</evidence>
<evidence type="ECO:0000256" key="8">
    <source>
        <dbReference type="ARBA" id="ARBA00023004"/>
    </source>
</evidence>
<dbReference type="KEGG" id="scu:SCE1572_51875"/>
<dbReference type="CDD" id="cd02787">
    <property type="entry name" value="MopB_CT_ydeP"/>
    <property type="match status" value="1"/>
</dbReference>
<dbReference type="InterPro" id="IPR006656">
    <property type="entry name" value="Mopterin_OxRdtase"/>
</dbReference>
<dbReference type="PANTHER" id="PTHR43105:SF4">
    <property type="entry name" value="PROTEIN YDEP"/>
    <property type="match status" value="1"/>
</dbReference>
<evidence type="ECO:0000313" key="14">
    <source>
        <dbReference type="Proteomes" id="UP000014803"/>
    </source>
</evidence>
<keyword evidence="9" id="KW-0411">Iron-sulfur</keyword>
<evidence type="ECO:0000256" key="5">
    <source>
        <dbReference type="ARBA" id="ARBA00022505"/>
    </source>
</evidence>
<protein>
    <recommendedName>
        <fullName evidence="15">FdhF/YdeP family oxidoreductase</fullName>
    </recommendedName>
</protein>
<keyword evidence="4" id="KW-0004">4Fe-4S</keyword>
<feature type="domain" description="Molybdopterin oxidoreductase" evidence="11">
    <location>
        <begin position="127"/>
        <end position="499"/>
    </location>
</feature>
<evidence type="ECO:0000256" key="6">
    <source>
        <dbReference type="ARBA" id="ARBA00022723"/>
    </source>
</evidence>
<dbReference type="GO" id="GO:0030151">
    <property type="term" value="F:molybdenum ion binding"/>
    <property type="evidence" value="ECO:0007669"/>
    <property type="project" value="InterPro"/>
</dbReference>
<organism evidence="13 14">
    <name type="scientific">Sorangium cellulosum So0157-2</name>
    <dbReference type="NCBI Taxonomy" id="1254432"/>
    <lineage>
        <taxon>Bacteria</taxon>
        <taxon>Pseudomonadati</taxon>
        <taxon>Myxococcota</taxon>
        <taxon>Polyangia</taxon>
        <taxon>Polyangiales</taxon>
        <taxon>Polyangiaceae</taxon>
        <taxon>Sorangium</taxon>
    </lineage>
</organism>
<dbReference type="PANTHER" id="PTHR43105">
    <property type="entry name" value="RESPIRATORY NITRATE REDUCTASE"/>
    <property type="match status" value="1"/>
</dbReference>
<dbReference type="Gene3D" id="3.40.228.10">
    <property type="entry name" value="Dimethylsulfoxide Reductase, domain 2"/>
    <property type="match status" value="1"/>
</dbReference>
<dbReference type="GO" id="GO:0045333">
    <property type="term" value="P:cellular respiration"/>
    <property type="evidence" value="ECO:0007669"/>
    <property type="project" value="UniProtKB-ARBA"/>
</dbReference>
<dbReference type="InterPro" id="IPR010046">
    <property type="entry name" value="Mopterin_OxRdtse_a_bac"/>
</dbReference>
<reference evidence="13 14" key="1">
    <citation type="journal article" date="2013" name="Sci. Rep.">
        <title>Extraordinary expansion of a Sorangium cellulosum genome from an alkaline milieu.</title>
        <authorList>
            <person name="Han K."/>
            <person name="Li Z.F."/>
            <person name="Peng R."/>
            <person name="Zhu L.P."/>
            <person name="Zhou T."/>
            <person name="Wang L.G."/>
            <person name="Li S.G."/>
            <person name="Zhang X.B."/>
            <person name="Hu W."/>
            <person name="Wu Z.H."/>
            <person name="Qin N."/>
            <person name="Li Y.Z."/>
        </authorList>
    </citation>
    <scope>NUCLEOTIDE SEQUENCE [LARGE SCALE GENOMIC DNA]</scope>
    <source>
        <strain evidence="13 14">So0157-2</strain>
    </source>
</reference>
<dbReference type="InterPro" id="IPR037951">
    <property type="entry name" value="MopB_CT_YdeP"/>
</dbReference>
<evidence type="ECO:0000256" key="3">
    <source>
        <dbReference type="ARBA" id="ARBA00010312"/>
    </source>
</evidence>
<dbReference type="InterPro" id="IPR041953">
    <property type="entry name" value="YdeP_MopB"/>
</dbReference>
<dbReference type="CDD" id="cd02767">
    <property type="entry name" value="MopB_ydeP"/>
    <property type="match status" value="1"/>
</dbReference>
<gene>
    <name evidence="13" type="ORF">SCE1572_51875</name>
</gene>
<dbReference type="GO" id="GO:0051539">
    <property type="term" value="F:4 iron, 4 sulfur cluster binding"/>
    <property type="evidence" value="ECO:0007669"/>
    <property type="project" value="UniProtKB-KW"/>
</dbReference>
<keyword evidence="8" id="KW-0408">Iron</keyword>
<dbReference type="STRING" id="1254432.SCE1572_51875"/>
<dbReference type="Gene3D" id="2.40.40.20">
    <property type="match status" value="1"/>
</dbReference>
<dbReference type="Gene3D" id="3.40.50.740">
    <property type="match status" value="1"/>
</dbReference>
<comment type="cofactor">
    <cofactor evidence="1">
        <name>Mo-bis(molybdopterin guanine dinucleotide)</name>
        <dbReference type="ChEBI" id="CHEBI:60539"/>
    </cofactor>
</comment>
<keyword evidence="5" id="KW-0500">Molybdenum</keyword>
<evidence type="ECO:0000256" key="4">
    <source>
        <dbReference type="ARBA" id="ARBA00022485"/>
    </source>
</evidence>
<dbReference type="NCBIfam" id="TIGR01701">
    <property type="entry name" value="Fdhalpha-like"/>
    <property type="match status" value="1"/>
</dbReference>
<evidence type="ECO:0000256" key="1">
    <source>
        <dbReference type="ARBA" id="ARBA00001942"/>
    </source>
</evidence>
<dbReference type="RefSeq" id="WP_020742197.1">
    <property type="nucleotide sequence ID" value="NC_021658.1"/>
</dbReference>
<evidence type="ECO:0000256" key="7">
    <source>
        <dbReference type="ARBA" id="ARBA00023002"/>
    </source>
</evidence>
<keyword evidence="7" id="KW-0560">Oxidoreductase</keyword>
<feature type="domain" description="Molybdopterin dinucleotide-binding" evidence="12">
    <location>
        <begin position="654"/>
        <end position="759"/>
    </location>
</feature>
<evidence type="ECO:0000256" key="10">
    <source>
        <dbReference type="SAM" id="MobiDB-lite"/>
    </source>
</evidence>
<dbReference type="SUPFAM" id="SSF53706">
    <property type="entry name" value="Formate dehydrogenase/DMSO reductase, domains 1-3"/>
    <property type="match status" value="1"/>
</dbReference>
<evidence type="ECO:0000259" key="11">
    <source>
        <dbReference type="Pfam" id="PF00384"/>
    </source>
</evidence>
<dbReference type="Pfam" id="PF01568">
    <property type="entry name" value="Molydop_binding"/>
    <property type="match status" value="1"/>
</dbReference>
<feature type="region of interest" description="Disordered" evidence="10">
    <location>
        <begin position="1"/>
        <end position="24"/>
    </location>
</feature>
<dbReference type="GO" id="GO:0016020">
    <property type="term" value="C:membrane"/>
    <property type="evidence" value="ECO:0007669"/>
    <property type="project" value="TreeGrafter"/>
</dbReference>
<sequence length="774" mass="84260">MTARDAPRDVQAEPPVEAEAPRLGERSAAAGGLAAVGATLRHAVGEMGVARAVRTLLHVNQGEGFDCPGCAWPEPEESRSAAEFCENGAKAVAEEATLRRVTPEFFRKHSVEELSRQSDHWLGKQGRLVHPMLLDEGASHYRPVSWEEALELVAASLRALGSPDEAVFYTSGRTSNEAAFLYQLFVREYGTNNLPDCSNMCHESSGVGLREAIGVGKATVSLHDFERADAIFIVGQNPGTNHPRMLSTLREARLRGCEIVTVNPLPEVGNERFQHPQHPLDLAGAGVPLSTLFLQVRINGDVALFTGIIKEMLEEEERRPGAVLDRAFIERHTHGFEAFAAAVRAAPWGDIVEQSGVPRDRIRAAAEVAMRSERTIACWAMGLTQHQNGVANVQQVMSFLLLRGNVGRPGAGPCPVRGHSNVQGDRTMGIWERPPAELLDRIEENFGFSPPRRHGLDTVAAIAAMADGRARVFFALGGNFLSATPDTAFTARALARCDLTAHVSTKLNRAHLVTGRRALILPCLGRTERDVQARGPQFVTVENSMGVVSSSRGNLPPASELLRSEVAIVAGLARATLGARSRVPWEALTADYDRIRDLIERTIDGFDDFNARVKDPRGFALPNAAARREFRTATGKANFLVHPLPRHELEPGELLMMTIRSHDQYNTTIYGLDDRYRGVHGGRRVVFMNAEDAAERGLAQGDLVDITSRFSDGERAARAFRVVLYTIPRGNVAAYFPEANVLVPLGSIADKSNTPASKSIVVRVRRAVASDGSA</sequence>
<dbReference type="EMBL" id="CP003969">
    <property type="protein sequence ID" value="AGP33009.1"/>
    <property type="molecule type" value="Genomic_DNA"/>
</dbReference>
<dbReference type="SUPFAM" id="SSF50692">
    <property type="entry name" value="ADC-like"/>
    <property type="match status" value="1"/>
</dbReference>
<dbReference type="HOGENOM" id="CLU_000422_16_1_7"/>
<evidence type="ECO:0008006" key="15">
    <source>
        <dbReference type="Google" id="ProtNLM"/>
    </source>
</evidence>
<keyword evidence="6" id="KW-0479">Metal-binding</keyword>
<dbReference type="eggNOG" id="COG0243">
    <property type="taxonomic scope" value="Bacteria"/>
</dbReference>
<dbReference type="PIRSF" id="PIRSF000144">
    <property type="entry name" value="CbbBc"/>
    <property type="match status" value="1"/>
</dbReference>